<evidence type="ECO:0000256" key="5">
    <source>
        <dbReference type="ARBA" id="ARBA00023242"/>
    </source>
</evidence>
<dbReference type="PANTHER" id="PTHR33057:SF26">
    <property type="entry name" value="TRANSCRIPTION REPRESSOR OFP13"/>
    <property type="match status" value="1"/>
</dbReference>
<dbReference type="Proteomes" id="UP000595140">
    <property type="component" value="Unassembled WGS sequence"/>
</dbReference>
<accession>A0A484LY93</accession>
<protein>
    <recommendedName>
        <fullName evidence="6">Transcription repressor</fullName>
    </recommendedName>
    <alternativeName>
        <fullName evidence="6">Ovate family protein</fullName>
    </alternativeName>
</protein>
<keyword evidence="2 6" id="KW-0678">Repressor</keyword>
<name>A0A484LY93_9ASTE</name>
<evidence type="ECO:0000259" key="8">
    <source>
        <dbReference type="PROSITE" id="PS51754"/>
    </source>
</evidence>
<dbReference type="PANTHER" id="PTHR33057">
    <property type="entry name" value="TRANSCRIPTION REPRESSOR OFP7-RELATED"/>
    <property type="match status" value="1"/>
</dbReference>
<evidence type="ECO:0000256" key="2">
    <source>
        <dbReference type="ARBA" id="ARBA00022491"/>
    </source>
</evidence>
<evidence type="ECO:0000256" key="7">
    <source>
        <dbReference type="SAM" id="MobiDB-lite"/>
    </source>
</evidence>
<sequence>MKLHILPSVFGKNRERSEPVASSWQWNSCAAPAKTLSSRYDSAAAAAPGEGMFKTANSGYHDPSSEGAGTPESWFTHSASESADFSTESDDERIIITGVRSDRLFFDRSGTSSAIQGNPKKQRPEREEQGKNRAGKKPGVSPAPFEKGVAVAMDSGDPYIDFKKSMEEMVASNGIKSLQELLGWYLKMNEKENHGYIVRAFMDLLIGISSSSSSSSCSSSISANSADLVRTSYSSAVSCLSSPPASPLSSVEER</sequence>
<feature type="region of interest" description="Disordered" evidence="7">
    <location>
        <begin position="108"/>
        <end position="145"/>
    </location>
</feature>
<dbReference type="Pfam" id="PF04844">
    <property type="entry name" value="Ovate"/>
    <property type="match status" value="1"/>
</dbReference>
<dbReference type="GO" id="GO:0005634">
    <property type="term" value="C:nucleus"/>
    <property type="evidence" value="ECO:0007669"/>
    <property type="project" value="UniProtKB-SubCell"/>
</dbReference>
<evidence type="ECO:0000256" key="3">
    <source>
        <dbReference type="ARBA" id="ARBA00023015"/>
    </source>
</evidence>
<feature type="compositionally biased region" description="Polar residues" evidence="7">
    <location>
        <begin position="73"/>
        <end position="86"/>
    </location>
</feature>
<dbReference type="NCBIfam" id="TIGR01568">
    <property type="entry name" value="A_thal_3678"/>
    <property type="match status" value="1"/>
</dbReference>
<organism evidence="9 10">
    <name type="scientific">Cuscuta campestris</name>
    <dbReference type="NCBI Taxonomy" id="132261"/>
    <lineage>
        <taxon>Eukaryota</taxon>
        <taxon>Viridiplantae</taxon>
        <taxon>Streptophyta</taxon>
        <taxon>Embryophyta</taxon>
        <taxon>Tracheophyta</taxon>
        <taxon>Spermatophyta</taxon>
        <taxon>Magnoliopsida</taxon>
        <taxon>eudicotyledons</taxon>
        <taxon>Gunneridae</taxon>
        <taxon>Pentapetalae</taxon>
        <taxon>asterids</taxon>
        <taxon>lamiids</taxon>
        <taxon>Solanales</taxon>
        <taxon>Convolvulaceae</taxon>
        <taxon>Cuscuteae</taxon>
        <taxon>Cuscuta</taxon>
        <taxon>Cuscuta subgen. Grammica</taxon>
        <taxon>Cuscuta sect. Cleistogrammica</taxon>
    </lineage>
</organism>
<keyword evidence="5 6" id="KW-0539">Nucleus</keyword>
<dbReference type="EMBL" id="OOIL02002239">
    <property type="protein sequence ID" value="VFQ81267.1"/>
    <property type="molecule type" value="Genomic_DNA"/>
</dbReference>
<keyword evidence="4 6" id="KW-0804">Transcription</keyword>
<comment type="function">
    <text evidence="6">Transcriptional repressor that regulates multiple aspects of plant growth and development.</text>
</comment>
<keyword evidence="10" id="KW-1185">Reference proteome</keyword>
<feature type="compositionally biased region" description="Basic and acidic residues" evidence="7">
    <location>
        <begin position="122"/>
        <end position="131"/>
    </location>
</feature>
<comment type="subcellular location">
    <subcellularLocation>
        <location evidence="1 6">Nucleus</location>
    </subcellularLocation>
</comment>
<dbReference type="InterPro" id="IPR006458">
    <property type="entry name" value="Ovate_C"/>
</dbReference>
<reference evidence="9 10" key="1">
    <citation type="submission" date="2018-04" db="EMBL/GenBank/DDBJ databases">
        <authorList>
            <person name="Vogel A."/>
        </authorList>
    </citation>
    <scope>NUCLEOTIDE SEQUENCE [LARGE SCALE GENOMIC DNA]</scope>
</reference>
<keyword evidence="3 6" id="KW-0805">Transcription regulation</keyword>
<feature type="region of interest" description="Disordered" evidence="7">
    <location>
        <begin position="55"/>
        <end position="89"/>
    </location>
</feature>
<dbReference type="AlphaFoldDB" id="A0A484LY93"/>
<evidence type="ECO:0000256" key="4">
    <source>
        <dbReference type="ARBA" id="ARBA00023163"/>
    </source>
</evidence>
<evidence type="ECO:0000313" key="9">
    <source>
        <dbReference type="EMBL" id="VFQ81267.1"/>
    </source>
</evidence>
<dbReference type="PROSITE" id="PS51754">
    <property type="entry name" value="OVATE"/>
    <property type="match status" value="1"/>
</dbReference>
<feature type="domain" description="OVATE" evidence="8">
    <location>
        <begin position="151"/>
        <end position="207"/>
    </location>
</feature>
<evidence type="ECO:0000256" key="6">
    <source>
        <dbReference type="RuleBase" id="RU367028"/>
    </source>
</evidence>
<dbReference type="GO" id="GO:0045892">
    <property type="term" value="P:negative regulation of DNA-templated transcription"/>
    <property type="evidence" value="ECO:0007669"/>
    <property type="project" value="UniProtKB-UniRule"/>
</dbReference>
<evidence type="ECO:0000313" key="10">
    <source>
        <dbReference type="Proteomes" id="UP000595140"/>
    </source>
</evidence>
<dbReference type="OrthoDB" id="689823at2759"/>
<dbReference type="InterPro" id="IPR038933">
    <property type="entry name" value="Ovate"/>
</dbReference>
<gene>
    <name evidence="9" type="ORF">CCAM_LOCUS23043</name>
</gene>
<evidence type="ECO:0000256" key="1">
    <source>
        <dbReference type="ARBA" id="ARBA00004123"/>
    </source>
</evidence>
<proteinExistence type="predicted"/>